<dbReference type="Proteomes" id="UP000069030">
    <property type="component" value="Chromosome"/>
</dbReference>
<keyword evidence="4" id="KW-1133">Transmembrane helix</keyword>
<dbReference type="eggNOG" id="COG2814">
    <property type="taxonomic scope" value="Bacteria"/>
</dbReference>
<evidence type="ECO:0000313" key="6">
    <source>
        <dbReference type="EMBL" id="ALU26179.1"/>
    </source>
</evidence>
<dbReference type="Gene3D" id="1.20.1250.20">
    <property type="entry name" value="MFS general substrate transporter like domains"/>
    <property type="match status" value="1"/>
</dbReference>
<dbReference type="PANTHER" id="PTHR42718:SF9">
    <property type="entry name" value="MAJOR FACILITATOR SUPERFAMILY MULTIDRUG TRANSPORTER MFSC"/>
    <property type="match status" value="1"/>
</dbReference>
<accession>A0A0S7E424</accession>
<evidence type="ECO:0000256" key="3">
    <source>
        <dbReference type="ARBA" id="ARBA00022692"/>
    </source>
</evidence>
<dbReference type="SUPFAM" id="SSF103473">
    <property type="entry name" value="MFS general substrate transporter"/>
    <property type="match status" value="1"/>
</dbReference>
<dbReference type="GO" id="GO:0016020">
    <property type="term" value="C:membrane"/>
    <property type="evidence" value="ECO:0007669"/>
    <property type="project" value="UniProtKB-SubCell"/>
</dbReference>
<dbReference type="AlphaFoldDB" id="A0A0S7E424"/>
<evidence type="ECO:0000256" key="1">
    <source>
        <dbReference type="ARBA" id="ARBA00004141"/>
    </source>
</evidence>
<comment type="subcellular location">
    <subcellularLocation>
        <location evidence="1">Membrane</location>
        <topology evidence="1">Multi-pass membrane protein</topology>
    </subcellularLocation>
</comment>
<evidence type="ECO:0000313" key="7">
    <source>
        <dbReference type="Proteomes" id="UP000069030"/>
    </source>
</evidence>
<evidence type="ECO:0000256" key="4">
    <source>
        <dbReference type="ARBA" id="ARBA00022989"/>
    </source>
</evidence>
<keyword evidence="3" id="KW-0812">Transmembrane</keyword>
<reference evidence="6 7" key="1">
    <citation type="journal article" date="2016" name="J. Zhejiang Univ. Sci. B">
        <title>Antibiotic resistance mechanisms of Myroides sp.</title>
        <authorList>
            <person name="Hu S."/>
            <person name="Yuan S."/>
            <person name="Qu H."/>
            <person name="Jiang T."/>
            <person name="Zhou Y."/>
            <person name="Wang M."/>
            <person name="Ming D."/>
        </authorList>
    </citation>
    <scope>NUCLEOTIDE SEQUENCE [LARGE SCALE GENOMIC DNA]</scope>
    <source>
        <strain evidence="6 7">PR63039</strain>
    </source>
</reference>
<sequence>MQNNEASQLFVDWIPEWMIHVILFVLLMPSIVLFFLPAANATAAAGYFGCDPRDIQFSVSLLYAGFVSFYSLERRFFTYLATKEYFILFNVLQIVGCIVLYNVQALCIVFPVRFLQGMLFASTVNLSISTLYVRLDSSKAREISFSCFYGILICATPFNQLITSDLVDQYDYSFLYKIASFSFIPGLILIMLTMRFVRLQRKLPLYSLDWESFVLFAVVVVLFGYLTIYGQQYYWFADRDIRLIGLTILITLFFFVWRQKHLKRPYINWHVWKYRNFKIGLFLLFILYICRFASGITNTHFINSLHLDPRHLSYLNSFNLIGLVTGVILACVWLINRRPMRFIWSLGFIALFLFHVGMYMQFAPSANPDDYYLLLFCQGLGVGVLMVPIIVYCVTSVPVSLSASAAAVCLGVRYFGYTCSIAIMNYYSLYSSNRHLSRFSDYLNIANPILETKLTQNTMKLKSRGMPSSIAEKASEKIMLSDLSKQIELRYAMDYFEILSLLLLVIIILVLFTPYLSKTWVYLKSKSVSPF</sequence>
<dbReference type="EMBL" id="CP013690">
    <property type="protein sequence ID" value="ALU26179.1"/>
    <property type="molecule type" value="Genomic_DNA"/>
</dbReference>
<dbReference type="GeneID" id="66974833"/>
<dbReference type="PANTHER" id="PTHR42718">
    <property type="entry name" value="MAJOR FACILITATOR SUPERFAMILY MULTIDRUG TRANSPORTER MFSC"/>
    <property type="match status" value="1"/>
</dbReference>
<keyword evidence="2" id="KW-0813">Transport</keyword>
<gene>
    <name evidence="6" type="ORF">AS202_08450</name>
</gene>
<dbReference type="InterPro" id="IPR036259">
    <property type="entry name" value="MFS_trans_sf"/>
</dbReference>
<organism evidence="6 7">
    <name type="scientific">Myroides odoratimimus</name>
    <dbReference type="NCBI Taxonomy" id="76832"/>
    <lineage>
        <taxon>Bacteria</taxon>
        <taxon>Pseudomonadati</taxon>
        <taxon>Bacteroidota</taxon>
        <taxon>Flavobacteriia</taxon>
        <taxon>Flavobacteriales</taxon>
        <taxon>Flavobacteriaceae</taxon>
        <taxon>Myroides</taxon>
    </lineage>
</organism>
<name>A0A0S7E424_9FLAO</name>
<keyword evidence="5" id="KW-0472">Membrane</keyword>
<proteinExistence type="predicted"/>
<evidence type="ECO:0000256" key="5">
    <source>
        <dbReference type="ARBA" id="ARBA00023136"/>
    </source>
</evidence>
<dbReference type="RefSeq" id="WP_006257301.1">
    <property type="nucleotide sequence ID" value="NZ_BCMQ01000001.1"/>
</dbReference>
<dbReference type="KEGG" id="mod:AS202_08450"/>
<evidence type="ECO:0000256" key="2">
    <source>
        <dbReference type="ARBA" id="ARBA00022448"/>
    </source>
</evidence>
<protein>
    <submittedName>
        <fullName evidence="6">Beta-carotene 15,15'-monooxygenase</fullName>
    </submittedName>
</protein>